<evidence type="ECO:0000256" key="2">
    <source>
        <dbReference type="ARBA" id="ARBA00023186"/>
    </source>
</evidence>
<dbReference type="PANTHER" id="PTHR12970:SF1">
    <property type="entry name" value="PROTEASOME ASSEMBLY CHAPERONE 2"/>
    <property type="match status" value="1"/>
</dbReference>
<dbReference type="PANTHER" id="PTHR12970">
    <property type="entry name" value="PROTEASOME ASSEMBLY CHAPERONE 2"/>
    <property type="match status" value="1"/>
</dbReference>
<keyword evidence="6" id="KW-1185">Reference proteome</keyword>
<dbReference type="Proteomes" id="UP000288716">
    <property type="component" value="Unassembled WGS sequence"/>
</dbReference>
<dbReference type="AlphaFoldDB" id="A0A443SW74"/>
<evidence type="ECO:0000256" key="4">
    <source>
        <dbReference type="SAM" id="Phobius"/>
    </source>
</evidence>
<dbReference type="EMBL" id="NCKV01000070">
    <property type="protein sequence ID" value="RWS31754.1"/>
    <property type="molecule type" value="Genomic_DNA"/>
</dbReference>
<sequence>MGESDEQFYYPLTDEKRDWSDFTFILPVVAVGNVGQLAVDILLSSLLEKQKCKFVGRFVSDALLPVGGPNAYSLFFKSNEVMTTCQLYECVDHKLVIMQQRAPCFRVSIPKHHYSKTNNS</sequence>
<comment type="caution">
    <text evidence="5">The sequence shown here is derived from an EMBL/GenBank/DDBJ whole genome shotgun (WGS) entry which is preliminary data.</text>
</comment>
<evidence type="ECO:0000256" key="3">
    <source>
        <dbReference type="ARBA" id="ARBA00025745"/>
    </source>
</evidence>
<evidence type="ECO:0000256" key="1">
    <source>
        <dbReference type="ARBA" id="ARBA00019186"/>
    </source>
</evidence>
<comment type="similarity">
    <text evidence="3">Belongs to the PSMG2 family.</text>
</comment>
<organism evidence="5 6">
    <name type="scientific">Leptotrombidium deliense</name>
    <dbReference type="NCBI Taxonomy" id="299467"/>
    <lineage>
        <taxon>Eukaryota</taxon>
        <taxon>Metazoa</taxon>
        <taxon>Ecdysozoa</taxon>
        <taxon>Arthropoda</taxon>
        <taxon>Chelicerata</taxon>
        <taxon>Arachnida</taxon>
        <taxon>Acari</taxon>
        <taxon>Acariformes</taxon>
        <taxon>Trombidiformes</taxon>
        <taxon>Prostigmata</taxon>
        <taxon>Anystina</taxon>
        <taxon>Parasitengona</taxon>
        <taxon>Trombiculoidea</taxon>
        <taxon>Trombiculidae</taxon>
        <taxon>Leptotrombidium</taxon>
    </lineage>
</organism>
<keyword evidence="5" id="KW-0647">Proteasome</keyword>
<dbReference type="GO" id="GO:0043248">
    <property type="term" value="P:proteasome assembly"/>
    <property type="evidence" value="ECO:0007669"/>
    <property type="project" value="TreeGrafter"/>
</dbReference>
<dbReference type="InterPro" id="IPR038389">
    <property type="entry name" value="PSMG2_sf"/>
</dbReference>
<dbReference type="VEuPathDB" id="VectorBase:LDEU000284"/>
<evidence type="ECO:0000313" key="6">
    <source>
        <dbReference type="Proteomes" id="UP000288716"/>
    </source>
</evidence>
<keyword evidence="4" id="KW-0472">Membrane</keyword>
<gene>
    <name evidence="5" type="ORF">B4U80_00540</name>
</gene>
<name>A0A443SW74_9ACAR</name>
<dbReference type="InterPro" id="IPR019151">
    <property type="entry name" value="Proteasome_assmbl_chaperone_2"/>
</dbReference>
<keyword evidence="2" id="KW-0143">Chaperone</keyword>
<dbReference type="STRING" id="299467.A0A443SW74"/>
<protein>
    <recommendedName>
        <fullName evidence="1">Proteasome assembly chaperone 2</fullName>
    </recommendedName>
</protein>
<accession>A0A443SW74</accession>
<dbReference type="GO" id="GO:0005829">
    <property type="term" value="C:cytosol"/>
    <property type="evidence" value="ECO:0007669"/>
    <property type="project" value="TreeGrafter"/>
</dbReference>
<dbReference type="GO" id="GO:0000502">
    <property type="term" value="C:proteasome complex"/>
    <property type="evidence" value="ECO:0007669"/>
    <property type="project" value="UniProtKB-KW"/>
</dbReference>
<keyword evidence="4" id="KW-0812">Transmembrane</keyword>
<dbReference type="OrthoDB" id="10260712at2759"/>
<dbReference type="GO" id="GO:0005634">
    <property type="term" value="C:nucleus"/>
    <property type="evidence" value="ECO:0007669"/>
    <property type="project" value="TreeGrafter"/>
</dbReference>
<evidence type="ECO:0000313" key="5">
    <source>
        <dbReference type="EMBL" id="RWS31754.1"/>
    </source>
</evidence>
<proteinExistence type="inferred from homology"/>
<keyword evidence="4" id="KW-1133">Transmembrane helix</keyword>
<dbReference type="InterPro" id="IPR016562">
    <property type="entry name" value="Proteasome_assmbl_chp_2_euk"/>
</dbReference>
<dbReference type="Pfam" id="PF09754">
    <property type="entry name" value="PAC2"/>
    <property type="match status" value="1"/>
</dbReference>
<dbReference type="Gene3D" id="3.40.50.10900">
    <property type="entry name" value="PAC-like subunit"/>
    <property type="match status" value="1"/>
</dbReference>
<feature type="transmembrane region" description="Helical" evidence="4">
    <location>
        <begin position="24"/>
        <end position="47"/>
    </location>
</feature>
<reference evidence="5 6" key="1">
    <citation type="journal article" date="2018" name="Gigascience">
        <title>Genomes of trombidid mites reveal novel predicted allergens and laterally-transferred genes associated with secondary metabolism.</title>
        <authorList>
            <person name="Dong X."/>
            <person name="Chaisiri K."/>
            <person name="Xia D."/>
            <person name="Armstrong S.D."/>
            <person name="Fang Y."/>
            <person name="Donnelly M.J."/>
            <person name="Kadowaki T."/>
            <person name="McGarry J.W."/>
            <person name="Darby A.C."/>
            <person name="Makepeace B.L."/>
        </authorList>
    </citation>
    <scope>NUCLEOTIDE SEQUENCE [LARGE SCALE GENOMIC DNA]</scope>
    <source>
        <strain evidence="5">UoL-UT</strain>
    </source>
</reference>